<dbReference type="Pfam" id="PF03412">
    <property type="entry name" value="Peptidase_C39"/>
    <property type="match status" value="1"/>
</dbReference>
<dbReference type="InterPro" id="IPR027417">
    <property type="entry name" value="P-loop_NTPase"/>
</dbReference>
<dbReference type="SUPFAM" id="SSF52540">
    <property type="entry name" value="P-loop containing nucleoside triphosphate hydrolases"/>
    <property type="match status" value="1"/>
</dbReference>
<keyword evidence="2" id="KW-0813">Transport</keyword>
<feature type="domain" description="Peptidase C39" evidence="13">
    <location>
        <begin position="1"/>
        <end position="122"/>
    </location>
</feature>
<accession>A0A5M6CHE0</accession>
<dbReference type="PROSITE" id="PS00211">
    <property type="entry name" value="ABC_TRANSPORTER_1"/>
    <property type="match status" value="1"/>
</dbReference>
<proteinExistence type="predicted"/>
<keyword evidence="8 10" id="KW-1133">Transmembrane helix</keyword>
<comment type="caution">
    <text evidence="14">The sequence shown here is derived from an EMBL/GenBank/DDBJ whole genome shotgun (WGS) entry which is preliminary data.</text>
</comment>
<protein>
    <submittedName>
        <fullName evidence="14">Peptidase domain-containing ABC transporter</fullName>
    </submittedName>
</protein>
<dbReference type="Pfam" id="PF00005">
    <property type="entry name" value="ABC_tran"/>
    <property type="match status" value="1"/>
</dbReference>
<feature type="transmembrane region" description="Helical" evidence="10">
    <location>
        <begin position="306"/>
        <end position="324"/>
    </location>
</feature>
<keyword evidence="6" id="KW-0378">Hydrolase</keyword>
<dbReference type="InterPro" id="IPR003439">
    <property type="entry name" value="ABC_transporter-like_ATP-bd"/>
</dbReference>
<dbReference type="CDD" id="cd02418">
    <property type="entry name" value="Peptidase_C39B"/>
    <property type="match status" value="1"/>
</dbReference>
<evidence type="ECO:0000256" key="10">
    <source>
        <dbReference type="SAM" id="Phobius"/>
    </source>
</evidence>
<evidence type="ECO:0000259" key="11">
    <source>
        <dbReference type="PROSITE" id="PS50893"/>
    </source>
</evidence>
<keyword evidence="4 10" id="KW-0812">Transmembrane</keyword>
<organism evidence="14 15">
    <name type="scientific">Taibaiella lutea</name>
    <dbReference type="NCBI Taxonomy" id="2608001"/>
    <lineage>
        <taxon>Bacteria</taxon>
        <taxon>Pseudomonadati</taxon>
        <taxon>Bacteroidota</taxon>
        <taxon>Chitinophagia</taxon>
        <taxon>Chitinophagales</taxon>
        <taxon>Chitinophagaceae</taxon>
        <taxon>Taibaiella</taxon>
    </lineage>
</organism>
<dbReference type="CDD" id="cd18571">
    <property type="entry name" value="ABC_6TM_peptidase_like"/>
    <property type="match status" value="1"/>
</dbReference>
<dbReference type="EMBL" id="VWSH01000002">
    <property type="protein sequence ID" value="KAA5534574.1"/>
    <property type="molecule type" value="Genomic_DNA"/>
</dbReference>
<evidence type="ECO:0000259" key="12">
    <source>
        <dbReference type="PROSITE" id="PS50929"/>
    </source>
</evidence>
<feature type="domain" description="ABC transmembrane type-1" evidence="12">
    <location>
        <begin position="168"/>
        <end position="448"/>
    </location>
</feature>
<evidence type="ECO:0000256" key="1">
    <source>
        <dbReference type="ARBA" id="ARBA00004651"/>
    </source>
</evidence>
<dbReference type="InterPro" id="IPR005074">
    <property type="entry name" value="Peptidase_C39"/>
</dbReference>
<gene>
    <name evidence="14" type="ORF">F0919_08105</name>
</gene>
<keyword evidence="15" id="KW-1185">Reference proteome</keyword>
<feature type="transmembrane region" description="Helical" evidence="10">
    <location>
        <begin position="202"/>
        <end position="220"/>
    </location>
</feature>
<evidence type="ECO:0000256" key="3">
    <source>
        <dbReference type="ARBA" id="ARBA00022475"/>
    </source>
</evidence>
<dbReference type="PROSITE" id="PS50929">
    <property type="entry name" value="ABC_TM1F"/>
    <property type="match status" value="1"/>
</dbReference>
<dbReference type="AlphaFoldDB" id="A0A5M6CHE0"/>
<keyword evidence="9 10" id="KW-0472">Membrane</keyword>
<dbReference type="PROSITE" id="PS50893">
    <property type="entry name" value="ABC_TRANSPORTER_2"/>
    <property type="match status" value="1"/>
</dbReference>
<keyword evidence="3" id="KW-1003">Cell membrane</keyword>
<name>A0A5M6CHE0_9BACT</name>
<dbReference type="GO" id="GO:0016887">
    <property type="term" value="F:ATP hydrolysis activity"/>
    <property type="evidence" value="ECO:0007669"/>
    <property type="project" value="InterPro"/>
</dbReference>
<dbReference type="Pfam" id="PF00664">
    <property type="entry name" value="ABC_membrane"/>
    <property type="match status" value="1"/>
</dbReference>
<dbReference type="PROSITE" id="PS50990">
    <property type="entry name" value="PEPTIDASE_C39"/>
    <property type="match status" value="1"/>
</dbReference>
<dbReference type="Gene3D" id="3.40.50.300">
    <property type="entry name" value="P-loop containing nucleotide triphosphate hydrolases"/>
    <property type="match status" value="1"/>
</dbReference>
<evidence type="ECO:0000259" key="13">
    <source>
        <dbReference type="PROSITE" id="PS50990"/>
    </source>
</evidence>
<dbReference type="InterPro" id="IPR011527">
    <property type="entry name" value="ABC1_TM_dom"/>
</dbReference>
<dbReference type="Gene3D" id="1.20.1560.10">
    <property type="entry name" value="ABC transporter type 1, transmembrane domain"/>
    <property type="match status" value="1"/>
</dbReference>
<dbReference type="GO" id="GO:0005524">
    <property type="term" value="F:ATP binding"/>
    <property type="evidence" value="ECO:0007669"/>
    <property type="project" value="UniProtKB-KW"/>
</dbReference>
<feature type="domain" description="ABC transporter" evidence="11">
    <location>
        <begin position="480"/>
        <end position="719"/>
    </location>
</feature>
<dbReference type="PANTHER" id="PTHR43394">
    <property type="entry name" value="ATP-DEPENDENT PERMEASE MDL1, MITOCHONDRIAL"/>
    <property type="match status" value="1"/>
</dbReference>
<dbReference type="GO" id="GO:0005886">
    <property type="term" value="C:plasma membrane"/>
    <property type="evidence" value="ECO:0007669"/>
    <property type="project" value="UniProtKB-SubCell"/>
</dbReference>
<keyword evidence="7" id="KW-0067">ATP-binding</keyword>
<evidence type="ECO:0000313" key="15">
    <source>
        <dbReference type="Proteomes" id="UP000323632"/>
    </source>
</evidence>
<evidence type="ECO:0000256" key="2">
    <source>
        <dbReference type="ARBA" id="ARBA00022448"/>
    </source>
</evidence>
<dbReference type="GO" id="GO:0008233">
    <property type="term" value="F:peptidase activity"/>
    <property type="evidence" value="ECO:0007669"/>
    <property type="project" value="InterPro"/>
</dbReference>
<evidence type="ECO:0000256" key="4">
    <source>
        <dbReference type="ARBA" id="ARBA00022692"/>
    </source>
</evidence>
<feature type="transmembrane region" description="Helical" evidence="10">
    <location>
        <begin position="281"/>
        <end position="300"/>
    </location>
</feature>
<dbReference type="SMART" id="SM00382">
    <property type="entry name" value="AAA"/>
    <property type="match status" value="1"/>
</dbReference>
<evidence type="ECO:0000256" key="9">
    <source>
        <dbReference type="ARBA" id="ARBA00023136"/>
    </source>
</evidence>
<feature type="transmembrane region" description="Helical" evidence="10">
    <location>
        <begin position="166"/>
        <end position="190"/>
    </location>
</feature>
<dbReference type="Proteomes" id="UP000323632">
    <property type="component" value="Unassembled WGS sequence"/>
</dbReference>
<sequence>MDCGPACVKMVASHYGASYSLDFLKELTDFNKIGTNFLSIRRCLLHLGFKVTAVQIPFYSTDDLPGLNEAPLPCIVHWRGNHFVVVYEITDKYIRIADPAQGKIKLTIPEFIDSWSENKTEGLHGKSGHALIIIPGGELLKETGPKKDHSVKAFLWPYLRLYKKTIGLLILGILAISLLQYVLPFLNQFLVDRGIVGKDISFVKLILLGMLGLFAGRITIELFQNWLILNLGTGLNNTMIYDFLKKILRLPIIFFDQRTKGDFLQRLQEFSRIEQFITNQLINSLISILFLLIFGVVLWIYNKFIFVIFVVSTILYIVWVLLFIRKRTILDYKLFGKLSGQQNNVYEILEGIHDIKINNLEESKYNHWKKEQDDLFRIQKKNFRLSQLQKNGATILSQFKDIIITFYSARAVINGELTLGMMLSIQYIIGQMNVPVMHVITFIQEYQNSVNSIRRIEDVFSKKEEAAIVKKSSDADISGLMQQDIVIRELFFGYNEEVNILSRINLRIPAGKTTAIVGSSGSGKSTLLKILMRFYDPAGGEIILGDQSAFSIPLEDWRANCSAVLQDGFLFSETLQYNITLSDGAIDKERLQDCLHWARCESIVERLPQGVDTKVGNDGAQLSYGQIQRILIARALYKNAPLILLDEATNALDTINESAILINMKEQLKDKTLVIVAHRLSTIKNADLIVVLDRGFIVEQGTHTSLMELKGTYADLVNAQVNLNL</sequence>
<evidence type="ECO:0000256" key="7">
    <source>
        <dbReference type="ARBA" id="ARBA00022840"/>
    </source>
</evidence>
<dbReference type="GO" id="GO:0006508">
    <property type="term" value="P:proteolysis"/>
    <property type="evidence" value="ECO:0007669"/>
    <property type="project" value="InterPro"/>
</dbReference>
<dbReference type="InterPro" id="IPR003593">
    <property type="entry name" value="AAA+_ATPase"/>
</dbReference>
<evidence type="ECO:0000256" key="8">
    <source>
        <dbReference type="ARBA" id="ARBA00022989"/>
    </source>
</evidence>
<dbReference type="FunFam" id="3.40.50.300:FF:000221">
    <property type="entry name" value="Multidrug ABC transporter ATP-binding protein"/>
    <property type="match status" value="1"/>
</dbReference>
<comment type="subcellular location">
    <subcellularLocation>
        <location evidence="1">Cell membrane</location>
        <topology evidence="1">Multi-pass membrane protein</topology>
    </subcellularLocation>
</comment>
<evidence type="ECO:0000256" key="5">
    <source>
        <dbReference type="ARBA" id="ARBA00022741"/>
    </source>
</evidence>
<dbReference type="Gene3D" id="3.90.70.10">
    <property type="entry name" value="Cysteine proteinases"/>
    <property type="match status" value="1"/>
</dbReference>
<dbReference type="InterPro" id="IPR036640">
    <property type="entry name" value="ABC1_TM_sf"/>
</dbReference>
<evidence type="ECO:0000313" key="14">
    <source>
        <dbReference type="EMBL" id="KAA5534574.1"/>
    </source>
</evidence>
<dbReference type="PANTHER" id="PTHR43394:SF1">
    <property type="entry name" value="ATP-BINDING CASSETTE SUB-FAMILY B MEMBER 10, MITOCHONDRIAL"/>
    <property type="match status" value="1"/>
</dbReference>
<dbReference type="InterPro" id="IPR017871">
    <property type="entry name" value="ABC_transporter-like_CS"/>
</dbReference>
<reference evidence="14 15" key="1">
    <citation type="submission" date="2019-09" db="EMBL/GenBank/DDBJ databases">
        <title>Genome sequence and assembly of Taibaiella sp.</title>
        <authorList>
            <person name="Chhetri G."/>
        </authorList>
    </citation>
    <scope>NUCLEOTIDE SEQUENCE [LARGE SCALE GENOMIC DNA]</scope>
    <source>
        <strain evidence="14 15">KVB11</strain>
    </source>
</reference>
<evidence type="ECO:0000256" key="6">
    <source>
        <dbReference type="ARBA" id="ARBA00022801"/>
    </source>
</evidence>
<dbReference type="InterPro" id="IPR039421">
    <property type="entry name" value="Type_1_exporter"/>
</dbReference>
<dbReference type="SUPFAM" id="SSF90123">
    <property type="entry name" value="ABC transporter transmembrane region"/>
    <property type="match status" value="1"/>
</dbReference>
<keyword evidence="5" id="KW-0547">Nucleotide-binding</keyword>
<dbReference type="GO" id="GO:0015421">
    <property type="term" value="F:ABC-type oligopeptide transporter activity"/>
    <property type="evidence" value="ECO:0007669"/>
    <property type="project" value="TreeGrafter"/>
</dbReference>